<keyword evidence="4 10" id="KW-0812">Transmembrane</keyword>
<sequence>MPLPRGNGTLSVFYDSDGMWEVCIKNDNRGVGSFGVFFKDRPFDFVLPVTLLQLIVFIFISRAIFFLLKPLKTPKFICNVLGGIVLGPSCMGLNESSYWKALFPPSQAEYLILGSLVGGSYFLFFIALKMDLLITIRAAKSTWRLGVMPFLASFGVVFGLLNIYYKPPNPAIKYISHTSISVIMSLSNFPVVSDSLIELNLIATELGQIALSSSMINDNILWVLLIVRSTTLLKDSSRVVIFLVCFLLFVVLSIFILRPVLKWIARTTPVGEPVKEIYIVLILLGVLTMTGLSDAMGLSFLMGPMVLGFCIPSGPPLGTSIVEKSEFIITEFLLPFFFVYIGMHTNVAELESWRAFFTFQGIFTAGDLAKMLTCVLVCQTYDIRPKHGTVLGLMLNLKGITQLISLARAQKLGLFGDTMFSQMVFCVVLKTSVVAPLIKFLYKHRPRVQHAPNLMDGQQRTIQGTPKNSEFLIICCVHHEGNVSGITNFLEACNPVLESPICAYMIHHIELLGKSAPILLSINYRHSNDFLSVAYPHTNHIMRAFINYSNNSSGPVTVLPYVNIAPYKSMHDGVCNLAQDKMVPFIILPFHENDNIDHVGEMASSIRKMNTRFQAHAPCTLGILVDRFSRLGACNNSNLFFNVGIFFIGGPDDREALALAIRMSEQANTRVSLFRFLMNKKPCDRKIELAGREYEEQERDMRLDEALIDEFKSMKYVSGNVSWYEIAVEDGVGVLDAIHGLEGNYDLVMVGKRHDIGSLNDEEMSNFIENAETLGIFGDLLSSREFCLGMVPVLVTQCGGKGVNKLDRLGSGNLSKISLAVDKQNF</sequence>
<keyword evidence="3" id="KW-0633">Potassium transport</keyword>
<dbReference type="Pfam" id="PF00999">
    <property type="entry name" value="Na_H_Exchanger"/>
    <property type="match status" value="1"/>
</dbReference>
<keyword evidence="5" id="KW-0630">Potassium</keyword>
<feature type="transmembrane region" description="Helical" evidence="10">
    <location>
        <begin position="111"/>
        <end position="133"/>
    </location>
</feature>
<name>A0AAN9K7W9_CLITE</name>
<dbReference type="PANTHER" id="PTHR32468">
    <property type="entry name" value="CATION/H + ANTIPORTER"/>
    <property type="match status" value="1"/>
</dbReference>
<keyword evidence="6 10" id="KW-1133">Transmembrane helix</keyword>
<dbReference type="AlphaFoldDB" id="A0AAN9K7W9"/>
<gene>
    <name evidence="12" type="ORF">RJT34_09151</name>
</gene>
<dbReference type="InterPro" id="IPR038770">
    <property type="entry name" value="Na+/solute_symporter_sf"/>
</dbReference>
<feature type="transmembrane region" description="Helical" evidence="10">
    <location>
        <begin position="145"/>
        <end position="165"/>
    </location>
</feature>
<dbReference type="InterPro" id="IPR006153">
    <property type="entry name" value="Cation/H_exchanger_TM"/>
</dbReference>
<evidence type="ECO:0000256" key="2">
    <source>
        <dbReference type="ARBA" id="ARBA00022448"/>
    </source>
</evidence>
<proteinExistence type="inferred from homology"/>
<comment type="caution">
    <text evidence="12">The sequence shown here is derived from an EMBL/GenBank/DDBJ whole genome shotgun (WGS) entry which is preliminary data.</text>
</comment>
<feature type="domain" description="Cation/H+ exchanger transmembrane" evidence="11">
    <location>
        <begin position="57"/>
        <end position="437"/>
    </location>
</feature>
<evidence type="ECO:0000256" key="7">
    <source>
        <dbReference type="ARBA" id="ARBA00023065"/>
    </source>
</evidence>
<protein>
    <recommendedName>
        <fullName evidence="11">Cation/H+ exchanger transmembrane domain-containing protein</fullName>
    </recommendedName>
</protein>
<keyword evidence="7" id="KW-0406">Ion transport</keyword>
<feature type="transmembrane region" description="Helical" evidence="10">
    <location>
        <begin position="45"/>
        <end position="68"/>
    </location>
</feature>
<evidence type="ECO:0000256" key="5">
    <source>
        <dbReference type="ARBA" id="ARBA00022958"/>
    </source>
</evidence>
<keyword evidence="13" id="KW-1185">Reference proteome</keyword>
<evidence type="ECO:0000256" key="3">
    <source>
        <dbReference type="ARBA" id="ARBA00022538"/>
    </source>
</evidence>
<dbReference type="PANTHER" id="PTHR32468:SF105">
    <property type="entry name" value="CATION_H+ EXCHANGER 3"/>
    <property type="match status" value="1"/>
</dbReference>
<organism evidence="12 13">
    <name type="scientific">Clitoria ternatea</name>
    <name type="common">Butterfly pea</name>
    <dbReference type="NCBI Taxonomy" id="43366"/>
    <lineage>
        <taxon>Eukaryota</taxon>
        <taxon>Viridiplantae</taxon>
        <taxon>Streptophyta</taxon>
        <taxon>Embryophyta</taxon>
        <taxon>Tracheophyta</taxon>
        <taxon>Spermatophyta</taxon>
        <taxon>Magnoliopsida</taxon>
        <taxon>eudicotyledons</taxon>
        <taxon>Gunneridae</taxon>
        <taxon>Pentapetalae</taxon>
        <taxon>rosids</taxon>
        <taxon>fabids</taxon>
        <taxon>Fabales</taxon>
        <taxon>Fabaceae</taxon>
        <taxon>Papilionoideae</taxon>
        <taxon>50 kb inversion clade</taxon>
        <taxon>NPAAA clade</taxon>
        <taxon>indigoferoid/millettioid clade</taxon>
        <taxon>Phaseoleae</taxon>
        <taxon>Clitoria</taxon>
    </lineage>
</organism>
<evidence type="ECO:0000259" key="11">
    <source>
        <dbReference type="Pfam" id="PF00999"/>
    </source>
</evidence>
<keyword evidence="2" id="KW-0813">Transport</keyword>
<dbReference type="GO" id="GO:0015297">
    <property type="term" value="F:antiporter activity"/>
    <property type="evidence" value="ECO:0007669"/>
    <property type="project" value="InterPro"/>
</dbReference>
<evidence type="ECO:0000256" key="6">
    <source>
        <dbReference type="ARBA" id="ARBA00022989"/>
    </source>
</evidence>
<dbReference type="GO" id="GO:0006813">
    <property type="term" value="P:potassium ion transport"/>
    <property type="evidence" value="ECO:0007669"/>
    <property type="project" value="UniProtKB-KW"/>
</dbReference>
<evidence type="ECO:0000313" key="13">
    <source>
        <dbReference type="Proteomes" id="UP001359559"/>
    </source>
</evidence>
<evidence type="ECO:0000313" key="12">
    <source>
        <dbReference type="EMBL" id="KAK7311182.1"/>
    </source>
</evidence>
<feature type="transmembrane region" description="Helical" evidence="10">
    <location>
        <begin position="277"/>
        <end position="307"/>
    </location>
</feature>
<reference evidence="12 13" key="1">
    <citation type="submission" date="2024-01" db="EMBL/GenBank/DDBJ databases">
        <title>The genomes of 5 underutilized Papilionoideae crops provide insights into root nodulation and disease resistance.</title>
        <authorList>
            <person name="Yuan L."/>
        </authorList>
    </citation>
    <scope>NUCLEOTIDE SEQUENCE [LARGE SCALE GENOMIC DNA]</scope>
    <source>
        <strain evidence="12">LY-2023</strain>
        <tissue evidence="12">Leaf</tissue>
    </source>
</reference>
<dbReference type="Gene3D" id="1.20.1530.20">
    <property type="match status" value="1"/>
</dbReference>
<dbReference type="InterPro" id="IPR050794">
    <property type="entry name" value="CPA2_transporter"/>
</dbReference>
<evidence type="ECO:0000256" key="4">
    <source>
        <dbReference type="ARBA" id="ARBA00022692"/>
    </source>
</evidence>
<evidence type="ECO:0000256" key="10">
    <source>
        <dbReference type="SAM" id="Phobius"/>
    </source>
</evidence>
<comment type="similarity">
    <text evidence="9">Belongs to the monovalent cation:proton antiporter 2 (CPA2) transporter (TC 2.A.37) family. CHX (TC 2.A.37.4) subfamily.</text>
</comment>
<dbReference type="Proteomes" id="UP001359559">
    <property type="component" value="Unassembled WGS sequence"/>
</dbReference>
<dbReference type="GO" id="GO:0012505">
    <property type="term" value="C:endomembrane system"/>
    <property type="evidence" value="ECO:0007669"/>
    <property type="project" value="TreeGrafter"/>
</dbReference>
<dbReference type="EMBL" id="JAYKXN010000002">
    <property type="protein sequence ID" value="KAK7311182.1"/>
    <property type="molecule type" value="Genomic_DNA"/>
</dbReference>
<dbReference type="GO" id="GO:0016020">
    <property type="term" value="C:membrane"/>
    <property type="evidence" value="ECO:0007669"/>
    <property type="project" value="UniProtKB-SubCell"/>
</dbReference>
<keyword evidence="8 10" id="KW-0472">Membrane</keyword>
<feature type="transmembrane region" description="Helical" evidence="10">
    <location>
        <begin position="239"/>
        <end position="257"/>
    </location>
</feature>
<dbReference type="GO" id="GO:1902600">
    <property type="term" value="P:proton transmembrane transport"/>
    <property type="evidence" value="ECO:0007669"/>
    <property type="project" value="InterPro"/>
</dbReference>
<accession>A0AAN9K7W9</accession>
<evidence type="ECO:0000256" key="9">
    <source>
        <dbReference type="ARBA" id="ARBA00038341"/>
    </source>
</evidence>
<evidence type="ECO:0000256" key="1">
    <source>
        <dbReference type="ARBA" id="ARBA00004141"/>
    </source>
</evidence>
<evidence type="ECO:0000256" key="8">
    <source>
        <dbReference type="ARBA" id="ARBA00023136"/>
    </source>
</evidence>
<comment type="subcellular location">
    <subcellularLocation>
        <location evidence="1">Membrane</location>
        <topology evidence="1">Multi-pass membrane protein</topology>
    </subcellularLocation>
</comment>
<dbReference type="GO" id="GO:0006885">
    <property type="term" value="P:regulation of pH"/>
    <property type="evidence" value="ECO:0007669"/>
    <property type="project" value="TreeGrafter"/>
</dbReference>
<feature type="transmembrane region" description="Helical" evidence="10">
    <location>
        <begin position="80"/>
        <end position="99"/>
    </location>
</feature>